<dbReference type="InterPro" id="IPR051910">
    <property type="entry name" value="ComF/GntX_DNA_util-trans"/>
</dbReference>
<dbReference type="InterPro" id="IPR000836">
    <property type="entry name" value="PRTase_dom"/>
</dbReference>
<feature type="domain" description="Phosphoribosyltransferase" evidence="2">
    <location>
        <begin position="205"/>
        <end position="259"/>
    </location>
</feature>
<dbReference type="Pfam" id="PF00156">
    <property type="entry name" value="Pribosyltran"/>
    <property type="match status" value="1"/>
</dbReference>
<reference evidence="3" key="2">
    <citation type="submission" date="2020-09" db="EMBL/GenBank/DDBJ databases">
        <authorList>
            <person name="Sun Q."/>
            <person name="Ohkuma M."/>
        </authorList>
    </citation>
    <scope>NUCLEOTIDE SEQUENCE</scope>
    <source>
        <strain evidence="3">JCM 15325</strain>
    </source>
</reference>
<evidence type="ECO:0000256" key="1">
    <source>
        <dbReference type="ARBA" id="ARBA00008007"/>
    </source>
</evidence>
<comment type="caution">
    <text evidence="3">The sequence shown here is derived from an EMBL/GenBank/DDBJ whole genome shotgun (WGS) entry which is preliminary data.</text>
</comment>
<proteinExistence type="inferred from homology"/>
<name>A0A917S4P2_9BACL</name>
<gene>
    <name evidence="3" type="ORF">GCM10007968_18360</name>
</gene>
<protein>
    <submittedName>
        <fullName evidence="3">Amidophosphoribosyltransferase</fullName>
    </submittedName>
</protein>
<dbReference type="RefSeq" id="WP_188802793.1">
    <property type="nucleotide sequence ID" value="NZ_BMOK01000006.1"/>
</dbReference>
<evidence type="ECO:0000313" key="3">
    <source>
        <dbReference type="EMBL" id="GGL54591.1"/>
    </source>
</evidence>
<dbReference type="Gene3D" id="3.40.50.2020">
    <property type="match status" value="1"/>
</dbReference>
<evidence type="ECO:0000313" key="4">
    <source>
        <dbReference type="Proteomes" id="UP000654670"/>
    </source>
</evidence>
<dbReference type="AlphaFoldDB" id="A0A917S4P2"/>
<dbReference type="Proteomes" id="UP000654670">
    <property type="component" value="Unassembled WGS sequence"/>
</dbReference>
<keyword evidence="4" id="KW-1185">Reference proteome</keyword>
<evidence type="ECO:0000259" key="2">
    <source>
        <dbReference type="Pfam" id="PF00156"/>
    </source>
</evidence>
<accession>A0A917S4P2</accession>
<organism evidence="3 4">
    <name type="scientific">Sporolactobacillus putidus</name>
    <dbReference type="NCBI Taxonomy" id="492735"/>
    <lineage>
        <taxon>Bacteria</taxon>
        <taxon>Bacillati</taxon>
        <taxon>Bacillota</taxon>
        <taxon>Bacilli</taxon>
        <taxon>Bacillales</taxon>
        <taxon>Sporolactobacillaceae</taxon>
        <taxon>Sporolactobacillus</taxon>
    </lineage>
</organism>
<dbReference type="InterPro" id="IPR029057">
    <property type="entry name" value="PRTase-like"/>
</dbReference>
<dbReference type="CDD" id="cd06223">
    <property type="entry name" value="PRTases_typeI"/>
    <property type="match status" value="1"/>
</dbReference>
<dbReference type="PANTHER" id="PTHR47505">
    <property type="entry name" value="DNA UTILIZATION PROTEIN YHGH"/>
    <property type="match status" value="1"/>
</dbReference>
<dbReference type="EMBL" id="BMOK01000006">
    <property type="protein sequence ID" value="GGL54591.1"/>
    <property type="molecule type" value="Genomic_DNA"/>
</dbReference>
<sequence>MNGTHCLICGGIRQDPLTVRTLLLAGTDPGFCKNCRRKLAPIDLDDCCASCGRDLRLIDKSFVSGSVCSDCRNWAKSGRNGLFGRNRSLFTYNEWMKEIITMFKFRGDALLAEGFRTEFRSVYRKLKGSGWENLRDWLKTGERRAAGVKYIIVPIPLSKERLQERGFNQAVLLAELLGEPLTHALVRPGSERKQSKKNRRERLMIRKNPFLFNEEAAGSISGHKVLLIDDIYTTGATLRFAAGALEAAGPQRIDSLTLAHG</sequence>
<reference evidence="3" key="1">
    <citation type="journal article" date="2014" name="Int. J. Syst. Evol. Microbiol.">
        <title>Complete genome sequence of Corynebacterium casei LMG S-19264T (=DSM 44701T), isolated from a smear-ripened cheese.</title>
        <authorList>
            <consortium name="US DOE Joint Genome Institute (JGI-PGF)"/>
            <person name="Walter F."/>
            <person name="Albersmeier A."/>
            <person name="Kalinowski J."/>
            <person name="Ruckert C."/>
        </authorList>
    </citation>
    <scope>NUCLEOTIDE SEQUENCE</scope>
    <source>
        <strain evidence="3">JCM 15325</strain>
    </source>
</reference>
<dbReference type="PANTHER" id="PTHR47505:SF1">
    <property type="entry name" value="DNA UTILIZATION PROTEIN YHGH"/>
    <property type="match status" value="1"/>
</dbReference>
<comment type="similarity">
    <text evidence="1">Belongs to the ComF/GntX family.</text>
</comment>
<dbReference type="SUPFAM" id="SSF53271">
    <property type="entry name" value="PRTase-like"/>
    <property type="match status" value="1"/>
</dbReference>